<feature type="region of interest" description="Disordered" evidence="1">
    <location>
        <begin position="96"/>
        <end position="117"/>
    </location>
</feature>
<accession>A0A7J0CBZ4</accession>
<protein>
    <submittedName>
        <fullName evidence="2">Uncharacterized protein</fullName>
    </submittedName>
</protein>
<evidence type="ECO:0000256" key="1">
    <source>
        <dbReference type="SAM" id="MobiDB-lite"/>
    </source>
</evidence>
<evidence type="ECO:0000313" key="2">
    <source>
        <dbReference type="EMBL" id="GFM99928.1"/>
    </source>
</evidence>
<comment type="caution">
    <text evidence="2">The sequence shown here is derived from an EMBL/GenBank/DDBJ whole genome shotgun (WGS) entry which is preliminary data.</text>
</comment>
<name>A0A7J0CBZ4_9ACTN</name>
<evidence type="ECO:0000313" key="3">
    <source>
        <dbReference type="Proteomes" id="UP000498980"/>
    </source>
</evidence>
<feature type="compositionally biased region" description="Basic residues" evidence="1">
    <location>
        <begin position="108"/>
        <end position="117"/>
    </location>
</feature>
<keyword evidence="3" id="KW-1185">Reference proteome</keyword>
<organism evidence="2 3">
    <name type="scientific">Streptomyces fulvorobeus</name>
    <dbReference type="NCBI Taxonomy" id="284028"/>
    <lineage>
        <taxon>Bacteria</taxon>
        <taxon>Bacillati</taxon>
        <taxon>Actinomycetota</taxon>
        <taxon>Actinomycetes</taxon>
        <taxon>Kitasatosporales</taxon>
        <taxon>Streptomycetaceae</taxon>
        <taxon>Streptomyces</taxon>
    </lineage>
</organism>
<reference evidence="2 3" key="1">
    <citation type="submission" date="2020-05" db="EMBL/GenBank/DDBJ databases">
        <title>Whole genome shotgun sequence of Streptomyces fulvorobeus NBRC 15897.</title>
        <authorList>
            <person name="Komaki H."/>
            <person name="Tamura T."/>
        </authorList>
    </citation>
    <scope>NUCLEOTIDE SEQUENCE [LARGE SCALE GENOMIC DNA]</scope>
    <source>
        <strain evidence="2 3">NBRC 15897</strain>
    </source>
</reference>
<feature type="region of interest" description="Disordered" evidence="1">
    <location>
        <begin position="31"/>
        <end position="74"/>
    </location>
</feature>
<dbReference type="EMBL" id="BLWC01000001">
    <property type="protein sequence ID" value="GFM99928.1"/>
    <property type="molecule type" value="Genomic_DNA"/>
</dbReference>
<sequence length="134" mass="14501">MQLGHVITLEAVRSSPADRVTPAGLSEAVPVTGAAWSSSPGSPKPSPSREHAARAVRAGSRQSAHRTARGAPLTSVRPVSCLSTARDMFCTHIARGRRRASHTWPASRRVKSTKKRKWAHMYDTPCPHGPHKLL</sequence>
<dbReference type="Proteomes" id="UP000498980">
    <property type="component" value="Unassembled WGS sequence"/>
</dbReference>
<proteinExistence type="predicted"/>
<gene>
    <name evidence="2" type="ORF">Sfulv_47390</name>
</gene>
<dbReference type="AlphaFoldDB" id="A0A7J0CBZ4"/>